<evidence type="ECO:0000256" key="13">
    <source>
        <dbReference type="ARBA" id="ARBA00032464"/>
    </source>
</evidence>
<feature type="domain" description="Phosphatidylinositol-specific phospholipase C X" evidence="16">
    <location>
        <begin position="681"/>
        <end position="859"/>
    </location>
</feature>
<evidence type="ECO:0000256" key="15">
    <source>
        <dbReference type="PIRSR" id="PIRSR605511-2"/>
    </source>
</evidence>
<feature type="binding site" evidence="15">
    <location>
        <position position="354"/>
    </location>
    <ligand>
        <name>a divalent metal cation</name>
        <dbReference type="ChEBI" id="CHEBI:60240"/>
    </ligand>
</feature>
<dbReference type="SUPFAM" id="SSF51695">
    <property type="entry name" value="PLC-like phosphodiesterases"/>
    <property type="match status" value="1"/>
</dbReference>
<evidence type="ECO:0000256" key="11">
    <source>
        <dbReference type="ARBA" id="ARBA00022801"/>
    </source>
</evidence>
<feature type="binding site" evidence="15">
    <location>
        <position position="439"/>
    </location>
    <ligand>
        <name>substrate</name>
    </ligand>
</feature>
<feature type="binding site" evidence="15">
    <location>
        <position position="490"/>
    </location>
    <ligand>
        <name>a divalent metal cation</name>
        <dbReference type="ChEBI" id="CHEBI:60240"/>
    </ligand>
</feature>
<comment type="cofactor">
    <cofactor evidence="3">
        <name>Mn(2+)</name>
        <dbReference type="ChEBI" id="CHEBI:29035"/>
    </cofactor>
</comment>
<evidence type="ECO:0000256" key="8">
    <source>
        <dbReference type="ARBA" id="ARBA00016808"/>
    </source>
</evidence>
<comment type="catalytic activity">
    <reaction evidence="1">
        <text>D-glucono-1,5-lactone + H2O = D-gluconate + H(+)</text>
        <dbReference type="Rhea" id="RHEA:10440"/>
        <dbReference type="ChEBI" id="CHEBI:15377"/>
        <dbReference type="ChEBI" id="CHEBI:15378"/>
        <dbReference type="ChEBI" id="CHEBI:16217"/>
        <dbReference type="ChEBI" id="CHEBI:18391"/>
        <dbReference type="EC" id="3.1.1.17"/>
    </reaction>
</comment>
<keyword evidence="9" id="KW-0963">Cytoplasm</keyword>
<evidence type="ECO:0000256" key="5">
    <source>
        <dbReference type="ARBA" id="ARBA00004496"/>
    </source>
</evidence>
<dbReference type="Pfam" id="PF08450">
    <property type="entry name" value="SGL"/>
    <property type="match status" value="3"/>
</dbReference>
<dbReference type="PROSITE" id="PS50007">
    <property type="entry name" value="PIPLC_X_DOMAIN"/>
    <property type="match status" value="1"/>
</dbReference>
<evidence type="ECO:0000259" key="16">
    <source>
        <dbReference type="SMART" id="SM00148"/>
    </source>
</evidence>
<dbReference type="InterPro" id="IPR013658">
    <property type="entry name" value="SGL"/>
</dbReference>
<evidence type="ECO:0000256" key="14">
    <source>
        <dbReference type="PIRSR" id="PIRSR605511-1"/>
    </source>
</evidence>
<comment type="similarity">
    <text evidence="6">Belongs to the SMP-30/CGR1 family.</text>
</comment>
<comment type="caution">
    <text evidence="17">The sequence shown here is derived from an EMBL/GenBank/DDBJ whole genome shotgun (WGS) entry which is preliminary data.</text>
</comment>
<evidence type="ECO:0000256" key="6">
    <source>
        <dbReference type="ARBA" id="ARBA00008853"/>
    </source>
</evidence>
<keyword evidence="15" id="KW-0862">Zinc</keyword>
<name>A0AAD8ZH26_9TELE</name>
<accession>A0AAD8ZH26</accession>
<evidence type="ECO:0000256" key="4">
    <source>
        <dbReference type="ARBA" id="ARBA00001946"/>
    </source>
</evidence>
<dbReference type="InterPro" id="IPR042158">
    <property type="entry name" value="PLCXD1/2/3"/>
</dbReference>
<dbReference type="Gene3D" id="3.20.20.190">
    <property type="entry name" value="Phosphatidylinositol (PI) phosphodiesterase"/>
    <property type="match status" value="1"/>
</dbReference>
<evidence type="ECO:0000313" key="18">
    <source>
        <dbReference type="Proteomes" id="UP001239994"/>
    </source>
</evidence>
<keyword evidence="11" id="KW-0378">Hydrolase</keyword>
<dbReference type="CDD" id="cd08616">
    <property type="entry name" value="PI-PLCXD1c"/>
    <property type="match status" value="1"/>
</dbReference>
<evidence type="ECO:0000256" key="7">
    <source>
        <dbReference type="ARBA" id="ARBA00013227"/>
    </source>
</evidence>
<evidence type="ECO:0000313" key="17">
    <source>
        <dbReference type="EMBL" id="KAK1798862.1"/>
    </source>
</evidence>
<dbReference type="AlphaFoldDB" id="A0AAD8ZH26"/>
<feature type="active site" description="Proton donor/acceptor" evidence="14">
    <location>
        <position position="540"/>
    </location>
</feature>
<keyword evidence="10 15" id="KW-0479">Metal-binding</keyword>
<dbReference type="PRINTS" id="PR01791">
    <property type="entry name" value="REGUCALCIN"/>
</dbReference>
<dbReference type="SMART" id="SM00148">
    <property type="entry name" value="PLCXc"/>
    <property type="match status" value="1"/>
</dbReference>
<evidence type="ECO:0000256" key="10">
    <source>
        <dbReference type="ARBA" id="ARBA00022723"/>
    </source>
</evidence>
<dbReference type="Proteomes" id="UP001239994">
    <property type="component" value="Unassembled WGS sequence"/>
</dbReference>
<dbReference type="SUPFAM" id="SSF63829">
    <property type="entry name" value="Calcium-dependent phosphotriesterase"/>
    <property type="match status" value="2"/>
</dbReference>
<gene>
    <name evidence="17" type="ORF">P4O66_007146</name>
</gene>
<keyword evidence="12" id="KW-0106">Calcium</keyword>
<comment type="cofactor">
    <cofactor evidence="2">
        <name>Ca(2+)</name>
        <dbReference type="ChEBI" id="CHEBI:29108"/>
    </cofactor>
</comment>
<evidence type="ECO:0000256" key="9">
    <source>
        <dbReference type="ARBA" id="ARBA00022490"/>
    </source>
</evidence>
<protein>
    <recommendedName>
        <fullName evidence="8">Regucalcin</fullName>
        <ecNumber evidence="7">3.1.1.17</ecNumber>
    </recommendedName>
    <alternativeName>
        <fullName evidence="13">Gluconolactonase</fullName>
    </alternativeName>
</protein>
<feature type="non-terminal residue" evidence="17">
    <location>
        <position position="1"/>
    </location>
</feature>
<proteinExistence type="inferred from homology"/>
<evidence type="ECO:0000256" key="2">
    <source>
        <dbReference type="ARBA" id="ARBA00001913"/>
    </source>
</evidence>
<dbReference type="PANTHER" id="PTHR10907:SF47">
    <property type="entry name" value="REGUCALCIN"/>
    <property type="match status" value="1"/>
</dbReference>
<comment type="cofactor">
    <cofactor evidence="4">
        <name>Mg(2+)</name>
        <dbReference type="ChEBI" id="CHEBI:18420"/>
    </cofactor>
</comment>
<dbReference type="GO" id="GO:0005509">
    <property type="term" value="F:calcium ion binding"/>
    <property type="evidence" value="ECO:0007669"/>
    <property type="project" value="InterPro"/>
</dbReference>
<evidence type="ECO:0000256" key="12">
    <source>
        <dbReference type="ARBA" id="ARBA00022837"/>
    </source>
</evidence>
<sequence>GMSSINVDCVVKAHSGLGGPVWQETDATLLYVDIYGPSISRCNCLTKEKESMSTETYVGCVVPRSSGGYVIGEGTRFAAVDWEKRSVTTITHVDTEKSNTRFNDGKVDPAGRFSAAVRNCLFSKMLNWWTSLKVSTRPSAAFHSLLLCSGTMAVGMCASERERKRGSLYALQPDHSVVKHLDQVDLSNGLDWSPDHHIFYTDSLKYMVEAFDYDLQTGGISNRRMVYGFEEDEGLPDGMCTNMDSKLWVACYNGGRVIRIDPQTGTRLQTVQLRVAKITTCCFGGKDYSRAFDLYITSATKGMDEEALAKQPEAGSIFKVDTVSHTYLCHTELPTAMSSIKVECVVKAHNEIGEGPVWEEKDATLLYVDIYGPIISRWNSLTKETESMSTETYVGCVVPRSSGGYVIGEGTRFAAVDWEKRSITTITHVDTEKSNTRFNDGKVDPAGRFFAGTMAVEVRPTELERKRGSLYALQPDHSVVKHLDQVDLSNGLDWSPDHHIFYYIDSLKYMVEAFDYDLQTGGISNRRMVYRLKEDEGIPDGMCIDAEGKLWVACYNGGRVICIDPQTGTRLQTVQLPVAKITSCCFGGKNYSDLYITSATKGMDEEALAKQPEAGSIFKLTYMTESLVALAIFRCSVSYRPFWRRIVVLAAELRKRMVDIRRTWDASSSSGWMAQLPLPLLNVPLWNLAIPGSHDSMAYCLDIHSPVLHSQPKILRVLDHIVPCFIRPCVNKWGTTQELIISSQLESGIRFLDLRIAHKPKDSDQSLYFAHGIYSLVTVKVALTEVARWLEQHSTEVVIIALSAFDDMTPVQHNNLIDFLKRLFEKKLCPKSVSSRLLSQEIPSLKTCWLRGYQVVMSYADPAGSGHEELWPVWDYWWGNESDPNLVISYLQHQKETVGRPVGFFMAGLNLTEDVRYVLHHPGQSMKSMTVRAYGLLLDWLKQQRPGAQKTSLNIICADFVGISGNEFTRVVVALNTQLLKQDVFSG</sequence>
<feature type="binding site" evidence="15">
    <location>
        <position position="540"/>
    </location>
    <ligand>
        <name>a divalent metal cation</name>
        <dbReference type="ChEBI" id="CHEBI:60240"/>
    </ligand>
</feature>
<dbReference type="InterPro" id="IPR005511">
    <property type="entry name" value="SMP-30"/>
</dbReference>
<dbReference type="EC" id="3.1.1.17" evidence="7"/>
<dbReference type="Pfam" id="PF00388">
    <property type="entry name" value="PI-PLC-X"/>
    <property type="match status" value="1"/>
</dbReference>
<dbReference type="Gene3D" id="2.120.10.30">
    <property type="entry name" value="TolB, C-terminal domain"/>
    <property type="match status" value="3"/>
</dbReference>
<organism evidence="17 18">
    <name type="scientific">Electrophorus voltai</name>
    <dbReference type="NCBI Taxonomy" id="2609070"/>
    <lineage>
        <taxon>Eukaryota</taxon>
        <taxon>Metazoa</taxon>
        <taxon>Chordata</taxon>
        <taxon>Craniata</taxon>
        <taxon>Vertebrata</taxon>
        <taxon>Euteleostomi</taxon>
        <taxon>Actinopterygii</taxon>
        <taxon>Neopterygii</taxon>
        <taxon>Teleostei</taxon>
        <taxon>Ostariophysi</taxon>
        <taxon>Gymnotiformes</taxon>
        <taxon>Gymnotoidei</taxon>
        <taxon>Gymnotidae</taxon>
        <taxon>Electrophorus</taxon>
    </lineage>
</organism>
<dbReference type="GO" id="GO:0019853">
    <property type="term" value="P:L-ascorbic acid biosynthetic process"/>
    <property type="evidence" value="ECO:0007669"/>
    <property type="project" value="TreeGrafter"/>
</dbReference>
<dbReference type="InterPro" id="IPR017946">
    <property type="entry name" value="PLC-like_Pdiesterase_TIM-brl"/>
</dbReference>
<dbReference type="PANTHER" id="PTHR10907">
    <property type="entry name" value="REGUCALCIN"/>
    <property type="match status" value="1"/>
</dbReference>
<dbReference type="EMBL" id="JAROKS010000012">
    <property type="protein sequence ID" value="KAK1798862.1"/>
    <property type="molecule type" value="Genomic_DNA"/>
</dbReference>
<dbReference type="GO" id="GO:0030234">
    <property type="term" value="F:enzyme regulator activity"/>
    <property type="evidence" value="ECO:0007669"/>
    <property type="project" value="InterPro"/>
</dbReference>
<dbReference type="GO" id="GO:0005737">
    <property type="term" value="C:cytoplasm"/>
    <property type="evidence" value="ECO:0007669"/>
    <property type="project" value="UniProtKB-SubCell"/>
</dbReference>
<comment type="subcellular location">
    <subcellularLocation>
        <location evidence="5">Cytoplasm</location>
    </subcellularLocation>
</comment>
<dbReference type="InterPro" id="IPR008367">
    <property type="entry name" value="Regucalcin"/>
</dbReference>
<dbReference type="FunFam" id="2.120.10.30:FF:000027">
    <property type="entry name" value="Regucalcin homologue"/>
    <property type="match status" value="1"/>
</dbReference>
<dbReference type="PRINTS" id="PR01790">
    <property type="entry name" value="SMP30FAMILY"/>
</dbReference>
<dbReference type="GO" id="GO:0004341">
    <property type="term" value="F:gluconolactonase activity"/>
    <property type="evidence" value="ECO:0007669"/>
    <property type="project" value="UniProtKB-EC"/>
</dbReference>
<dbReference type="InterPro" id="IPR011042">
    <property type="entry name" value="6-blade_b-propeller_TolB-like"/>
</dbReference>
<reference evidence="17" key="1">
    <citation type="submission" date="2023-03" db="EMBL/GenBank/DDBJ databases">
        <title>Electrophorus voltai genome.</title>
        <authorList>
            <person name="Bian C."/>
        </authorList>
    </citation>
    <scope>NUCLEOTIDE SEQUENCE</scope>
    <source>
        <strain evidence="17">CB-2022</strain>
        <tissue evidence="17">Muscle</tissue>
    </source>
</reference>
<dbReference type="GO" id="GO:0006629">
    <property type="term" value="P:lipid metabolic process"/>
    <property type="evidence" value="ECO:0007669"/>
    <property type="project" value="InterPro"/>
</dbReference>
<feature type="binding site" evidence="15">
    <location>
        <position position="437"/>
    </location>
    <ligand>
        <name>substrate</name>
    </ligand>
</feature>
<comment type="cofactor">
    <cofactor evidence="15">
        <name>Zn(2+)</name>
        <dbReference type="ChEBI" id="CHEBI:29105"/>
    </cofactor>
    <text evidence="15">Binds 1 divalent metal cation per subunit.</text>
</comment>
<evidence type="ECO:0000256" key="3">
    <source>
        <dbReference type="ARBA" id="ARBA00001936"/>
    </source>
</evidence>
<dbReference type="GO" id="GO:0008081">
    <property type="term" value="F:phosphoric diester hydrolase activity"/>
    <property type="evidence" value="ECO:0007669"/>
    <property type="project" value="InterPro"/>
</dbReference>
<keyword evidence="18" id="KW-1185">Reference proteome</keyword>
<dbReference type="InterPro" id="IPR000909">
    <property type="entry name" value="PLipase_C_PInositol-sp_X_dom"/>
</dbReference>
<evidence type="ECO:0000256" key="1">
    <source>
        <dbReference type="ARBA" id="ARBA00001589"/>
    </source>
</evidence>
<feature type="binding site" evidence="15">
    <location>
        <position position="457"/>
    </location>
    <ligand>
        <name>substrate</name>
    </ligand>
</feature>